<dbReference type="PANTHER" id="PTHR33339">
    <property type="entry name" value="LYSM DOMAIN-CONTAINING PROTEIN"/>
    <property type="match status" value="1"/>
</dbReference>
<protein>
    <recommendedName>
        <fullName evidence="2">DUF7872 domain-containing protein</fullName>
    </recommendedName>
</protein>
<evidence type="ECO:0000313" key="3">
    <source>
        <dbReference type="EMBL" id="MBW0464098.1"/>
    </source>
</evidence>
<keyword evidence="1" id="KW-0472">Membrane</keyword>
<organism evidence="3 4">
    <name type="scientific">Austropuccinia psidii MF-1</name>
    <dbReference type="NCBI Taxonomy" id="1389203"/>
    <lineage>
        <taxon>Eukaryota</taxon>
        <taxon>Fungi</taxon>
        <taxon>Dikarya</taxon>
        <taxon>Basidiomycota</taxon>
        <taxon>Pucciniomycotina</taxon>
        <taxon>Pucciniomycetes</taxon>
        <taxon>Pucciniales</taxon>
        <taxon>Sphaerophragmiaceae</taxon>
        <taxon>Austropuccinia</taxon>
    </lineage>
</organism>
<name>A0A9Q3BFE1_9BASI</name>
<dbReference type="PANTHER" id="PTHR33339:SF1">
    <property type="entry name" value="LYSM DOMAIN-CONTAINING PROTEIN"/>
    <property type="match status" value="1"/>
</dbReference>
<dbReference type="InterPro" id="IPR057194">
    <property type="entry name" value="DUF7872"/>
</dbReference>
<feature type="transmembrane region" description="Helical" evidence="1">
    <location>
        <begin position="224"/>
        <end position="245"/>
    </location>
</feature>
<dbReference type="Pfam" id="PF25278">
    <property type="entry name" value="DUF7872"/>
    <property type="match status" value="1"/>
</dbReference>
<dbReference type="EMBL" id="AVOT02000698">
    <property type="protein sequence ID" value="MBW0464098.1"/>
    <property type="molecule type" value="Genomic_DNA"/>
</dbReference>
<proteinExistence type="predicted"/>
<feature type="transmembrane region" description="Helical" evidence="1">
    <location>
        <begin position="252"/>
        <end position="274"/>
    </location>
</feature>
<keyword evidence="4" id="KW-1185">Reference proteome</keyword>
<dbReference type="AlphaFoldDB" id="A0A9Q3BFE1"/>
<evidence type="ECO:0000256" key="1">
    <source>
        <dbReference type="SAM" id="Phobius"/>
    </source>
</evidence>
<sequence length="498" mass="54804">MPSQDAFLHPNCFLWQAALCHSLKLLGPATAGQFSNLSSSCGKMHRFSFLSLSLAFITAICQMTSPQYYRPERRGLQNLLPTKATSQQNNATGPPLDPSIPVNSSCTALPFNKKTWQTLNLDKYLQSYPGGEHLTVAQYAATKGAPNFDCGVRSLCHAGQLCNPIPSPDWYILFAVQQWNIQINGMVSAITFAFNFVQATISRLLAAFFPAVDPSVAENFKLDFGVNGAFMMVSNTIILDILALFNSFQLGWNIFFNIINNLSVVGFSGIAGLLPIPKDPEREPFAVWSHLSDSMTVYEQKLIDGFSEFSEKVVQSGINSPNGLAGVLKNGTFMTPFEPIYLPAVEQSLKNVTTALYLVRFLRTMDAFVTIGSEVCHGNGKNGALDGDNVLSYCDPSGTMYNIVRVKKDKEERHFSNAFVIEEQFGFSTQFLTNASISCQQKYGGFEHFPYVNTTVPMDPASDCVINLPVCDCRDAAIRHKVKKHGVVKACREAGLPI</sequence>
<reference evidence="3" key="1">
    <citation type="submission" date="2021-03" db="EMBL/GenBank/DDBJ databases">
        <title>Draft genome sequence of rust myrtle Austropuccinia psidii MF-1, a brazilian biotype.</title>
        <authorList>
            <person name="Quecine M.C."/>
            <person name="Pachon D.M.R."/>
            <person name="Bonatelli M.L."/>
            <person name="Correr F.H."/>
            <person name="Franceschini L.M."/>
            <person name="Leite T.F."/>
            <person name="Margarido G.R.A."/>
            <person name="Almeida C.A."/>
            <person name="Ferrarezi J.A."/>
            <person name="Labate C.A."/>
        </authorList>
    </citation>
    <scope>NUCLEOTIDE SEQUENCE</scope>
    <source>
        <strain evidence="3">MF-1</strain>
    </source>
</reference>
<gene>
    <name evidence="3" type="ORF">O181_003813</name>
</gene>
<keyword evidence="1" id="KW-0812">Transmembrane</keyword>
<feature type="transmembrane region" description="Helical" evidence="1">
    <location>
        <begin position="47"/>
        <end position="65"/>
    </location>
</feature>
<accession>A0A9Q3BFE1</accession>
<dbReference type="OrthoDB" id="2501761at2759"/>
<dbReference type="Proteomes" id="UP000765509">
    <property type="component" value="Unassembled WGS sequence"/>
</dbReference>
<feature type="transmembrane region" description="Helical" evidence="1">
    <location>
        <begin position="192"/>
        <end position="212"/>
    </location>
</feature>
<comment type="caution">
    <text evidence="3">The sequence shown here is derived from an EMBL/GenBank/DDBJ whole genome shotgun (WGS) entry which is preliminary data.</text>
</comment>
<evidence type="ECO:0000259" key="2">
    <source>
        <dbReference type="Pfam" id="PF25278"/>
    </source>
</evidence>
<feature type="domain" description="DUF7872" evidence="2">
    <location>
        <begin position="279"/>
        <end position="498"/>
    </location>
</feature>
<keyword evidence="1" id="KW-1133">Transmembrane helix</keyword>
<evidence type="ECO:0000313" key="4">
    <source>
        <dbReference type="Proteomes" id="UP000765509"/>
    </source>
</evidence>